<proteinExistence type="predicted"/>
<comment type="caution">
    <text evidence="1">The sequence shown here is derived from an EMBL/GenBank/DDBJ whole genome shotgun (WGS) entry which is preliminary data.</text>
</comment>
<organism evidence="1 2">
    <name type="scientific">Candidatus Uhrbacteria bacterium RIFCSPHIGHO2_02_FULL_53_13</name>
    <dbReference type="NCBI Taxonomy" id="1802389"/>
    <lineage>
        <taxon>Bacteria</taxon>
        <taxon>Candidatus Uhriibacteriota</taxon>
    </lineage>
</organism>
<protein>
    <submittedName>
        <fullName evidence="1">Uncharacterized protein</fullName>
    </submittedName>
</protein>
<dbReference type="EMBL" id="MGDX01000018">
    <property type="protein sequence ID" value="OGL70998.1"/>
    <property type="molecule type" value="Genomic_DNA"/>
</dbReference>
<sequence length="189" mass="21075">MEDRVLLLTLEPSGDQIAKAVGLVAVHMGMPDVPFVRLTGADFLPDGAYRYQVFVPPRASEACDSASAMRAVIMDRAATARVTVWKCTPYLFRPNLSAFQPTVFKENLWTYAFAQSAAVNPDWFYCNFLSTLMALAFVWRMAKCEQKGRALEKAVIALWVGAHRERRWLSKPYSDLAATVCSTLDASRG</sequence>
<dbReference type="AlphaFoldDB" id="A0A1F7TZK0"/>
<name>A0A1F7TZK0_9BACT</name>
<gene>
    <name evidence="1" type="ORF">A3C17_00395</name>
</gene>
<evidence type="ECO:0000313" key="1">
    <source>
        <dbReference type="EMBL" id="OGL70998.1"/>
    </source>
</evidence>
<reference evidence="1 2" key="1">
    <citation type="journal article" date="2016" name="Nat. Commun.">
        <title>Thousands of microbial genomes shed light on interconnected biogeochemical processes in an aquifer system.</title>
        <authorList>
            <person name="Anantharaman K."/>
            <person name="Brown C.T."/>
            <person name="Hug L.A."/>
            <person name="Sharon I."/>
            <person name="Castelle C.J."/>
            <person name="Probst A.J."/>
            <person name="Thomas B.C."/>
            <person name="Singh A."/>
            <person name="Wilkins M.J."/>
            <person name="Karaoz U."/>
            <person name="Brodie E.L."/>
            <person name="Williams K.H."/>
            <person name="Hubbard S.S."/>
            <person name="Banfield J.F."/>
        </authorList>
    </citation>
    <scope>NUCLEOTIDE SEQUENCE [LARGE SCALE GENOMIC DNA]</scope>
</reference>
<dbReference type="Proteomes" id="UP000177097">
    <property type="component" value="Unassembled WGS sequence"/>
</dbReference>
<accession>A0A1F7TZK0</accession>
<evidence type="ECO:0000313" key="2">
    <source>
        <dbReference type="Proteomes" id="UP000177097"/>
    </source>
</evidence>